<proteinExistence type="predicted"/>
<dbReference type="AlphaFoldDB" id="A0A3B0YGL6"/>
<sequence>MIKKLLVLILTIVTLSATVMVSAGEVEIRKVVMQKTGSGWVFEVTLKHDDTGWKHYANAWRVLAEGGKVIKTRVLAHPHVNEQPFTRGLGGVLIPKGSKLVIVEARDTIHGWSKKRVLINLAKDKGEKYFIKR</sequence>
<reference evidence="1" key="1">
    <citation type="submission" date="2018-06" db="EMBL/GenBank/DDBJ databases">
        <authorList>
            <person name="Zhirakovskaya E."/>
        </authorList>
    </citation>
    <scope>NUCLEOTIDE SEQUENCE</scope>
</reference>
<accession>A0A3B0YGL6</accession>
<dbReference type="EMBL" id="UOFL01000157">
    <property type="protein sequence ID" value="VAW78551.1"/>
    <property type="molecule type" value="Genomic_DNA"/>
</dbReference>
<evidence type="ECO:0000313" key="1">
    <source>
        <dbReference type="EMBL" id="VAW78551.1"/>
    </source>
</evidence>
<gene>
    <name evidence="1" type="ORF">MNBD_GAMMA12-3409</name>
</gene>
<organism evidence="1">
    <name type="scientific">hydrothermal vent metagenome</name>
    <dbReference type="NCBI Taxonomy" id="652676"/>
    <lineage>
        <taxon>unclassified sequences</taxon>
        <taxon>metagenomes</taxon>
        <taxon>ecological metagenomes</taxon>
    </lineage>
</organism>
<protein>
    <submittedName>
        <fullName evidence="1">Uncharacterized protein</fullName>
    </submittedName>
</protein>
<name>A0A3B0YGL6_9ZZZZ</name>